<feature type="compositionally biased region" description="Basic and acidic residues" evidence="1">
    <location>
        <begin position="146"/>
        <end position="155"/>
    </location>
</feature>
<feature type="domain" description="Arabidopsis retrotransposon Orf1 C-terminal" evidence="2">
    <location>
        <begin position="203"/>
        <end position="296"/>
    </location>
</feature>
<dbReference type="Gramene" id="Psat06G0480400-T1">
    <property type="protein sequence ID" value="KAI5399614.1"/>
    <property type="gene ID" value="KIW84_064804"/>
</dbReference>
<keyword evidence="4" id="KW-1185">Reference proteome</keyword>
<evidence type="ECO:0000313" key="3">
    <source>
        <dbReference type="EMBL" id="KAI5399614.1"/>
    </source>
</evidence>
<proteinExistence type="predicted"/>
<gene>
    <name evidence="3" type="ORF">KIW84_064804</name>
</gene>
<feature type="region of interest" description="Disordered" evidence="1">
    <location>
        <begin position="50"/>
        <end position="84"/>
    </location>
</feature>
<dbReference type="InterPro" id="IPR004312">
    <property type="entry name" value="ATHILA_Orf1_C"/>
</dbReference>
<dbReference type="AlphaFoldDB" id="A0A9D4WB94"/>
<dbReference type="EMBL" id="JAMSHJ010000006">
    <property type="protein sequence ID" value="KAI5399614.1"/>
    <property type="molecule type" value="Genomic_DNA"/>
</dbReference>
<dbReference type="Pfam" id="PF03078">
    <property type="entry name" value="ATHILA"/>
    <property type="match status" value="1"/>
</dbReference>
<feature type="compositionally biased region" description="Polar residues" evidence="1">
    <location>
        <begin position="63"/>
        <end position="84"/>
    </location>
</feature>
<protein>
    <recommendedName>
        <fullName evidence="2">Arabidopsis retrotransposon Orf1 C-terminal domain-containing protein</fullName>
    </recommendedName>
</protein>
<feature type="region of interest" description="Disordered" evidence="1">
    <location>
        <begin position="107"/>
        <end position="155"/>
    </location>
</feature>
<sequence>MVSRPVKDGIWSRLCEGKVLAPLRIRRTRRDPRSERMEERLLKTAQTLHTRWKQTQMKDGRNGTRSANARQTKPTQETDCQSLDLRQTPHKQENMETECQSLDLHQTPNQQTHTQETDCQSLGLRQTPTSKQDTGNQLPIAGLTSDSKHTQRVEKDKGCPERFAHLLPTYLIWILFPNLCRMQNFDDMHVVFIDDSQRGRYIVLYQRPMAPTRYPDKDCMDALGIEPSIRFLCHQLQWNEFADNVNNTYRNLTLEFLSSFAYDPYSGPDGHAVFRLFGIEYSFIQKEFGDLLGFQTTPNDIPKTPMGYFLSREVEKF</sequence>
<evidence type="ECO:0000313" key="4">
    <source>
        <dbReference type="Proteomes" id="UP001058974"/>
    </source>
</evidence>
<evidence type="ECO:0000256" key="1">
    <source>
        <dbReference type="SAM" id="MobiDB-lite"/>
    </source>
</evidence>
<dbReference type="Proteomes" id="UP001058974">
    <property type="component" value="Chromosome 6"/>
</dbReference>
<accession>A0A9D4WB94</accession>
<evidence type="ECO:0000259" key="2">
    <source>
        <dbReference type="Pfam" id="PF03078"/>
    </source>
</evidence>
<feature type="compositionally biased region" description="Polar residues" evidence="1">
    <location>
        <begin position="107"/>
        <end position="137"/>
    </location>
</feature>
<reference evidence="3 4" key="1">
    <citation type="journal article" date="2022" name="Nat. Genet.">
        <title>Improved pea reference genome and pan-genome highlight genomic features and evolutionary characteristics.</title>
        <authorList>
            <person name="Yang T."/>
            <person name="Liu R."/>
            <person name="Luo Y."/>
            <person name="Hu S."/>
            <person name="Wang D."/>
            <person name="Wang C."/>
            <person name="Pandey M.K."/>
            <person name="Ge S."/>
            <person name="Xu Q."/>
            <person name="Li N."/>
            <person name="Li G."/>
            <person name="Huang Y."/>
            <person name="Saxena R.K."/>
            <person name="Ji Y."/>
            <person name="Li M."/>
            <person name="Yan X."/>
            <person name="He Y."/>
            <person name="Liu Y."/>
            <person name="Wang X."/>
            <person name="Xiang C."/>
            <person name="Varshney R.K."/>
            <person name="Ding H."/>
            <person name="Gao S."/>
            <person name="Zong X."/>
        </authorList>
    </citation>
    <scope>NUCLEOTIDE SEQUENCE [LARGE SCALE GENOMIC DNA]</scope>
    <source>
        <strain evidence="3 4">cv. Zhongwan 6</strain>
    </source>
</reference>
<name>A0A9D4WB94_PEA</name>
<organism evidence="3 4">
    <name type="scientific">Pisum sativum</name>
    <name type="common">Garden pea</name>
    <name type="synonym">Lathyrus oleraceus</name>
    <dbReference type="NCBI Taxonomy" id="3888"/>
    <lineage>
        <taxon>Eukaryota</taxon>
        <taxon>Viridiplantae</taxon>
        <taxon>Streptophyta</taxon>
        <taxon>Embryophyta</taxon>
        <taxon>Tracheophyta</taxon>
        <taxon>Spermatophyta</taxon>
        <taxon>Magnoliopsida</taxon>
        <taxon>eudicotyledons</taxon>
        <taxon>Gunneridae</taxon>
        <taxon>Pentapetalae</taxon>
        <taxon>rosids</taxon>
        <taxon>fabids</taxon>
        <taxon>Fabales</taxon>
        <taxon>Fabaceae</taxon>
        <taxon>Papilionoideae</taxon>
        <taxon>50 kb inversion clade</taxon>
        <taxon>NPAAA clade</taxon>
        <taxon>Hologalegina</taxon>
        <taxon>IRL clade</taxon>
        <taxon>Fabeae</taxon>
        <taxon>Lathyrus</taxon>
    </lineage>
</organism>
<comment type="caution">
    <text evidence="3">The sequence shown here is derived from an EMBL/GenBank/DDBJ whole genome shotgun (WGS) entry which is preliminary data.</text>
</comment>